<keyword evidence="3" id="KW-1185">Reference proteome</keyword>
<dbReference type="EMBL" id="CP063189">
    <property type="protein sequence ID" value="WCZ32542.1"/>
    <property type="molecule type" value="Genomic_DNA"/>
</dbReference>
<evidence type="ECO:0000313" key="2">
    <source>
        <dbReference type="EMBL" id="WCZ32542.1"/>
    </source>
</evidence>
<organism evidence="2 3">
    <name type="scientific">Corynebacterium massiliense DSM 45435</name>
    <dbReference type="NCBI Taxonomy" id="1121364"/>
    <lineage>
        <taxon>Bacteria</taxon>
        <taxon>Bacillati</taxon>
        <taxon>Actinomycetota</taxon>
        <taxon>Actinomycetes</taxon>
        <taxon>Mycobacteriales</taxon>
        <taxon>Corynebacteriaceae</taxon>
        <taxon>Corynebacterium</taxon>
    </lineage>
</organism>
<keyword evidence="1" id="KW-0472">Membrane</keyword>
<name>A0ABY7U759_9CORY</name>
<evidence type="ECO:0000256" key="1">
    <source>
        <dbReference type="SAM" id="Phobius"/>
    </source>
</evidence>
<proteinExistence type="predicted"/>
<evidence type="ECO:0000313" key="3">
    <source>
        <dbReference type="Proteomes" id="UP001220064"/>
    </source>
</evidence>
<sequence length="98" mass="10559">MARMALFDSLTTLFGGKNDNDNDDNKGNGGKFAALDALLKAVAGHFLYHIPKEKIRGPQWLWGIVIAGAGPLGPIAFLAGGLKWDEKPWKDVLPSGKK</sequence>
<feature type="transmembrane region" description="Helical" evidence="1">
    <location>
        <begin position="60"/>
        <end position="82"/>
    </location>
</feature>
<gene>
    <name evidence="2" type="ORF">CMASS_05505</name>
</gene>
<evidence type="ECO:0008006" key="4">
    <source>
        <dbReference type="Google" id="ProtNLM"/>
    </source>
</evidence>
<protein>
    <recommendedName>
        <fullName evidence="4">Cardiolipin synthase N-terminal domain-containing protein</fullName>
    </recommendedName>
</protein>
<keyword evidence="1" id="KW-1133">Transmembrane helix</keyword>
<keyword evidence="1" id="KW-0812">Transmembrane</keyword>
<reference evidence="2 3" key="1">
    <citation type="submission" date="2020-10" db="EMBL/GenBank/DDBJ databases">
        <title>Complete genome sequence of Corynebacterium massiliense DSM 45435, type strain of Corynebacterium massiliense.</title>
        <authorList>
            <person name="Busche T."/>
            <person name="Kalinowski J."/>
            <person name="Ruckert C."/>
        </authorList>
    </citation>
    <scope>NUCLEOTIDE SEQUENCE [LARGE SCALE GENOMIC DNA]</scope>
    <source>
        <strain evidence="2 3">DSM 45435</strain>
    </source>
</reference>
<accession>A0ABY7U759</accession>
<dbReference type="Proteomes" id="UP001220064">
    <property type="component" value="Chromosome"/>
</dbReference>